<dbReference type="PANTHER" id="PTHR11716:SF56">
    <property type="entry name" value="GROUP IIE SECRETORY PHOSPHOLIPASE A2"/>
    <property type="match status" value="1"/>
</dbReference>
<proteinExistence type="inferred from homology"/>
<dbReference type="OMA" id="IGGSHWP"/>
<feature type="domain" description="Phospholipase A2-like central" evidence="9">
    <location>
        <begin position="23"/>
        <end position="137"/>
    </location>
</feature>
<dbReference type="KEGG" id="pbi:103057257"/>
<feature type="binding site" evidence="5">
    <location>
        <position position="52"/>
    </location>
    <ligand>
        <name>Ca(2+)</name>
        <dbReference type="ChEBI" id="CHEBI:29108"/>
    </ligand>
</feature>
<reference evidence="11" key="1">
    <citation type="submission" date="2025-08" db="UniProtKB">
        <authorList>
            <consortium name="RefSeq"/>
        </authorList>
    </citation>
    <scope>IDENTIFICATION</scope>
    <source>
        <tissue evidence="11">Liver</tissue>
    </source>
</reference>
<keyword evidence="10" id="KW-1185">Reference proteome</keyword>
<feature type="active site" evidence="4">
    <location>
        <position position="112"/>
    </location>
</feature>
<feature type="active site" evidence="4">
    <location>
        <position position="68"/>
    </location>
</feature>
<dbReference type="InterPro" id="IPR001211">
    <property type="entry name" value="PLA2"/>
</dbReference>
<dbReference type="GO" id="GO:0005543">
    <property type="term" value="F:phospholipid binding"/>
    <property type="evidence" value="ECO:0007669"/>
    <property type="project" value="TreeGrafter"/>
</dbReference>
<feature type="disulfide bond" evidence="6">
    <location>
        <begin position="80"/>
        <end position="104"/>
    </location>
</feature>
<comment type="cofactor">
    <cofactor evidence="5">
        <name>Ca(2+)</name>
        <dbReference type="ChEBI" id="CHEBI:29108"/>
    </cofactor>
    <text evidence="5">Binds 1 Ca(2+) ion per subunit.</text>
</comment>
<dbReference type="PRINTS" id="PR00389">
    <property type="entry name" value="PHPHLIPASEA2"/>
</dbReference>
<dbReference type="CDD" id="cd00125">
    <property type="entry name" value="PLA2c"/>
    <property type="match status" value="1"/>
</dbReference>
<dbReference type="FunFam" id="1.20.90.10:FF:000001">
    <property type="entry name" value="Basic phospholipase A2 homolog"/>
    <property type="match status" value="1"/>
</dbReference>
<dbReference type="InterPro" id="IPR033113">
    <property type="entry name" value="PLA2_histidine"/>
</dbReference>
<evidence type="ECO:0000256" key="7">
    <source>
        <dbReference type="RuleBase" id="RU003654"/>
    </source>
</evidence>
<evidence type="ECO:0000256" key="6">
    <source>
        <dbReference type="PIRSR" id="PIRSR601211-3"/>
    </source>
</evidence>
<accession>A0A9F5IFZ6</accession>
<dbReference type="RefSeq" id="XP_025019097.1">
    <property type="nucleotide sequence ID" value="XM_025163329.1"/>
</dbReference>
<dbReference type="SMART" id="SM00085">
    <property type="entry name" value="PA2c"/>
    <property type="match status" value="1"/>
</dbReference>
<dbReference type="Proteomes" id="UP000695026">
    <property type="component" value="Unplaced"/>
</dbReference>
<sequence>MAIRAGIAKISTLLSVLVFASANLIQFGKIIQHLTGRPPLIYNGYGCYCGLGGSKQPMDATDWCCRAHDCCYQAVKQRHCKPKTEKYSYSVEKSTVVCGGKTDCQRQTCECDKAAALCFRSAPFHRRLVSYPNVLCRGRTPPCQDLHQSCTPPSAS</sequence>
<feature type="disulfide bond" evidence="6">
    <location>
        <begin position="49"/>
        <end position="65"/>
    </location>
</feature>
<feature type="disulfide bond" evidence="6">
    <location>
        <begin position="64"/>
        <end position="118"/>
    </location>
</feature>
<evidence type="ECO:0000256" key="8">
    <source>
        <dbReference type="RuleBase" id="RU361236"/>
    </source>
</evidence>
<name>A0A9F5IFZ6_PYTBI</name>
<dbReference type="AlphaFoldDB" id="A0A9F5IFZ6"/>
<feature type="binding site" evidence="5">
    <location>
        <position position="48"/>
    </location>
    <ligand>
        <name>Ca(2+)</name>
        <dbReference type="ChEBI" id="CHEBI:29108"/>
    </ligand>
</feature>
<feature type="disulfide bond" evidence="6">
    <location>
        <begin position="47"/>
        <end position="136"/>
    </location>
</feature>
<dbReference type="GO" id="GO:0047498">
    <property type="term" value="F:calcium-dependent phospholipase A2 activity"/>
    <property type="evidence" value="ECO:0007669"/>
    <property type="project" value="TreeGrafter"/>
</dbReference>
<organism evidence="10 11">
    <name type="scientific">Python bivittatus</name>
    <name type="common">Burmese python</name>
    <name type="synonym">Python molurus bivittatus</name>
    <dbReference type="NCBI Taxonomy" id="176946"/>
    <lineage>
        <taxon>Eukaryota</taxon>
        <taxon>Metazoa</taxon>
        <taxon>Chordata</taxon>
        <taxon>Craniata</taxon>
        <taxon>Vertebrata</taxon>
        <taxon>Euteleostomi</taxon>
        <taxon>Lepidosauria</taxon>
        <taxon>Squamata</taxon>
        <taxon>Bifurcata</taxon>
        <taxon>Unidentata</taxon>
        <taxon>Episquamata</taxon>
        <taxon>Toxicofera</taxon>
        <taxon>Serpentes</taxon>
        <taxon>Henophidia</taxon>
        <taxon>Pythonidae</taxon>
        <taxon>Python</taxon>
    </lineage>
</organism>
<dbReference type="GO" id="GO:0006644">
    <property type="term" value="P:phospholipid metabolic process"/>
    <property type="evidence" value="ECO:0007669"/>
    <property type="project" value="InterPro"/>
</dbReference>
<dbReference type="PANTHER" id="PTHR11716">
    <property type="entry name" value="PHOSPHOLIPASE A2 FAMILY MEMBER"/>
    <property type="match status" value="1"/>
</dbReference>
<comment type="similarity">
    <text evidence="7">Belongs to the phospholipase A2 family.</text>
</comment>
<dbReference type="InterPro" id="IPR036444">
    <property type="entry name" value="PLipase_A2_dom_sf"/>
</dbReference>
<feature type="chain" id="PRO_5039961554" evidence="8">
    <location>
        <begin position="23"/>
        <end position="156"/>
    </location>
</feature>
<protein>
    <submittedName>
        <fullName evidence="11">Group IIE secretory phospholipase A2-like</fullName>
    </submittedName>
</protein>
<keyword evidence="5" id="KW-0479">Metal-binding</keyword>
<evidence type="ECO:0000256" key="2">
    <source>
        <dbReference type="ARBA" id="ARBA00022525"/>
    </source>
</evidence>
<evidence type="ECO:0000256" key="5">
    <source>
        <dbReference type="PIRSR" id="PIRSR601211-2"/>
    </source>
</evidence>
<comment type="subcellular location">
    <subcellularLocation>
        <location evidence="1 8">Secreted</location>
    </subcellularLocation>
</comment>
<dbReference type="GO" id="GO:0005576">
    <property type="term" value="C:extracellular region"/>
    <property type="evidence" value="ECO:0007669"/>
    <property type="project" value="UniProtKB-SubCell"/>
</dbReference>
<evidence type="ECO:0000313" key="10">
    <source>
        <dbReference type="Proteomes" id="UP000695026"/>
    </source>
</evidence>
<dbReference type="GO" id="GO:0016042">
    <property type="term" value="P:lipid catabolic process"/>
    <property type="evidence" value="ECO:0007669"/>
    <property type="project" value="InterPro"/>
</dbReference>
<gene>
    <name evidence="11" type="primary">LOC103057257</name>
</gene>
<dbReference type="PROSITE" id="PS00118">
    <property type="entry name" value="PA2_HIS"/>
    <property type="match status" value="1"/>
</dbReference>
<feature type="disulfide bond" evidence="6">
    <location>
        <begin position="70"/>
        <end position="143"/>
    </location>
</feature>
<keyword evidence="8" id="KW-0732">Signal</keyword>
<keyword evidence="3 6" id="KW-1015">Disulfide bond</keyword>
<evidence type="ECO:0000256" key="3">
    <source>
        <dbReference type="ARBA" id="ARBA00023157"/>
    </source>
</evidence>
<dbReference type="Gene3D" id="1.20.90.10">
    <property type="entry name" value="Phospholipase A2 domain"/>
    <property type="match status" value="1"/>
</dbReference>
<keyword evidence="2 8" id="KW-0964">Secreted</keyword>
<keyword evidence="5" id="KW-0106">Calcium</keyword>
<dbReference type="OrthoDB" id="5841574at2759"/>
<dbReference type="InterPro" id="IPR016090">
    <property type="entry name" value="PLA2-like_dom"/>
</dbReference>
<feature type="disulfide bond" evidence="6">
    <location>
        <begin position="98"/>
        <end position="109"/>
    </location>
</feature>
<feature type="signal peptide" evidence="8">
    <location>
        <begin position="1"/>
        <end position="22"/>
    </location>
</feature>
<dbReference type="SUPFAM" id="SSF48619">
    <property type="entry name" value="Phospholipase A2, PLA2"/>
    <property type="match status" value="1"/>
</dbReference>
<dbReference type="GO" id="GO:0050482">
    <property type="term" value="P:arachidonate secretion"/>
    <property type="evidence" value="ECO:0007669"/>
    <property type="project" value="InterPro"/>
</dbReference>
<dbReference type="Pfam" id="PF00068">
    <property type="entry name" value="Phospholip_A2_1"/>
    <property type="match status" value="1"/>
</dbReference>
<feature type="disulfide bond" evidence="6">
    <location>
        <begin position="71"/>
        <end position="111"/>
    </location>
</feature>
<dbReference type="GO" id="GO:0005509">
    <property type="term" value="F:calcium ion binding"/>
    <property type="evidence" value="ECO:0007669"/>
    <property type="project" value="InterPro"/>
</dbReference>
<feature type="binding site" evidence="5">
    <location>
        <position position="69"/>
    </location>
    <ligand>
        <name>Ca(2+)</name>
        <dbReference type="ChEBI" id="CHEBI:29108"/>
    </ligand>
</feature>
<evidence type="ECO:0000256" key="1">
    <source>
        <dbReference type="ARBA" id="ARBA00004613"/>
    </source>
</evidence>
<dbReference type="GeneID" id="103057257"/>
<evidence type="ECO:0000256" key="4">
    <source>
        <dbReference type="PIRSR" id="PIRSR601211-1"/>
    </source>
</evidence>
<evidence type="ECO:0000313" key="11">
    <source>
        <dbReference type="RefSeq" id="XP_025019097.1"/>
    </source>
</evidence>
<feature type="binding site" evidence="5">
    <location>
        <position position="50"/>
    </location>
    <ligand>
        <name>Ca(2+)</name>
        <dbReference type="ChEBI" id="CHEBI:29108"/>
    </ligand>
</feature>
<evidence type="ECO:0000259" key="9">
    <source>
        <dbReference type="SMART" id="SM00085"/>
    </source>
</evidence>